<feature type="compositionally biased region" description="Polar residues" evidence="1">
    <location>
        <begin position="718"/>
        <end position="750"/>
    </location>
</feature>
<feature type="compositionally biased region" description="Basic and acidic residues" evidence="1">
    <location>
        <begin position="763"/>
        <end position="772"/>
    </location>
</feature>
<evidence type="ECO:0000313" key="2">
    <source>
        <dbReference type="EMBL" id="CAK0773830.1"/>
    </source>
</evidence>
<dbReference type="PANTHER" id="PTHR34105">
    <property type="entry name" value="PROLINE-, GLUTAMIC ACID- AND LEUCINE-RICH PROTEIN 1"/>
    <property type="match status" value="1"/>
</dbReference>
<gene>
    <name evidence="2" type="ORF">CVIRNUC_004106</name>
</gene>
<evidence type="ECO:0008006" key="4">
    <source>
        <dbReference type="Google" id="ProtNLM"/>
    </source>
</evidence>
<protein>
    <recommendedName>
        <fullName evidence="4">Pre-rRNA-processing protein RIX1 N-terminal domain-containing protein</fullName>
    </recommendedName>
</protein>
<dbReference type="GO" id="GO:0005634">
    <property type="term" value="C:nucleus"/>
    <property type="evidence" value="ECO:0007669"/>
    <property type="project" value="TreeGrafter"/>
</dbReference>
<dbReference type="GO" id="GO:0006364">
    <property type="term" value="P:rRNA processing"/>
    <property type="evidence" value="ECO:0007669"/>
    <property type="project" value="TreeGrafter"/>
</dbReference>
<feature type="compositionally biased region" description="Polar residues" evidence="1">
    <location>
        <begin position="866"/>
        <end position="883"/>
    </location>
</feature>
<organism evidence="2 3">
    <name type="scientific">Coccomyxa viridis</name>
    <dbReference type="NCBI Taxonomy" id="1274662"/>
    <lineage>
        <taxon>Eukaryota</taxon>
        <taxon>Viridiplantae</taxon>
        <taxon>Chlorophyta</taxon>
        <taxon>core chlorophytes</taxon>
        <taxon>Trebouxiophyceae</taxon>
        <taxon>Trebouxiophyceae incertae sedis</taxon>
        <taxon>Coccomyxaceae</taxon>
        <taxon>Coccomyxa</taxon>
    </lineage>
</organism>
<dbReference type="Proteomes" id="UP001314263">
    <property type="component" value="Unassembled WGS sequence"/>
</dbReference>
<dbReference type="PANTHER" id="PTHR34105:SF1">
    <property type="entry name" value="PROLINE-, GLUTAMIC ACID- AND LEUCINE-RICH PROTEIN 1"/>
    <property type="match status" value="1"/>
</dbReference>
<dbReference type="EMBL" id="CAUYUE010000005">
    <property type="protein sequence ID" value="CAK0773830.1"/>
    <property type="molecule type" value="Genomic_DNA"/>
</dbReference>
<comment type="caution">
    <text evidence="2">The sequence shown here is derived from an EMBL/GenBank/DDBJ whole genome shotgun (WGS) entry which is preliminary data.</text>
</comment>
<proteinExistence type="predicted"/>
<feature type="region of interest" description="Disordered" evidence="1">
    <location>
        <begin position="457"/>
        <end position="481"/>
    </location>
</feature>
<sequence length="883" mass="91956">MEISTAARTAAVQNILTSILSSPSEHLTYREALDGLQLLVGDNHKSASDVEGLQSQAIDRTFTTALQIAERPQAADRAAGLQLLEAAIQACGTATFLQGFLSWSVRLLSVIRSNKADHQPWGVLRAISLRVGGLMTVPGMRQEAAALATRVAGAAVPLLKPGSEEAQGQLGMAVECLIAAMSAAPAVFRAHLKPLEGFAMSALMGQGSSTSARQSASHLLSLLPSVTGKPEQWTMLFQVLAATAHAQLDALYSGLQSTQEAIPYRAGLMPGVKPLQTDESADGLVLNAGQARGALQRLAAISDCLERLLSQSAQLPVPVPTAGLMMLCSRMLSVDDTLRATGKTPSSSSAYHVLLIAFPGIHASAYRLLRLLASVCRGALTPLHAGLTSLAAASLRRIASANVATFDRTLSSVRSEVYEYTAAVLRQAGWGSVRALAAPILECALLELYSTVEKTSAQQPSEALGKKRKRQKEQAQQQQKDLAAVAKGVPTPGSLQGFDGPSGVTALRQAASQIAALEMVQALHEVGGAVVALETRAQLDAVMAHQASTAAAAVQRQSRLGASASAAPRALHAAALRALLASVLAPCRHAPPFLPHALHLFSQGTTSCIPEVRIFSGQALAACEGLIHPRCPPAWPSPVAAQQPLKNGKAAASTDYLGVPRMWSPSAAHTGGDEAAETQMLDRGALRSSTAPAVAQPVQIVPDHPEASVQQIEPAAVHSQSADETLPKASSTHEMPGQATSMQPVSSTGVTPVPASFQAAPQDSKHNADHAQHAAGGKSALTSQANGTTHPEIQQRSLVECRVKAADPERLTSHGGIMKQGAGTQPEAEGLQDQDFASKQISVEQDTVMQIGKPAADEDSEGSMPSIDSGNDSGEQDTSSSGD</sequence>
<feature type="compositionally biased region" description="Polar residues" evidence="1">
    <location>
        <begin position="780"/>
        <end position="797"/>
    </location>
</feature>
<feature type="region of interest" description="Disordered" evidence="1">
    <location>
        <begin position="705"/>
        <end position="797"/>
    </location>
</feature>
<reference evidence="2 3" key="1">
    <citation type="submission" date="2023-10" db="EMBL/GenBank/DDBJ databases">
        <authorList>
            <person name="Maclean D."/>
            <person name="Macfadyen A."/>
        </authorList>
    </citation>
    <scope>NUCLEOTIDE SEQUENCE [LARGE SCALE GENOMIC DNA]</scope>
</reference>
<accession>A0AAV1I0K3</accession>
<dbReference type="AlphaFoldDB" id="A0AAV1I0K3"/>
<feature type="compositionally biased region" description="Polar residues" evidence="1">
    <location>
        <begin position="835"/>
        <end position="848"/>
    </location>
</feature>
<evidence type="ECO:0000256" key="1">
    <source>
        <dbReference type="SAM" id="MobiDB-lite"/>
    </source>
</evidence>
<evidence type="ECO:0000313" key="3">
    <source>
        <dbReference type="Proteomes" id="UP001314263"/>
    </source>
</evidence>
<name>A0AAV1I0K3_9CHLO</name>
<keyword evidence="3" id="KW-1185">Reference proteome</keyword>
<feature type="region of interest" description="Disordered" evidence="1">
    <location>
        <begin position="809"/>
        <end position="883"/>
    </location>
</feature>